<evidence type="ECO:0000313" key="2">
    <source>
        <dbReference type="EMBL" id="SNZ07561.1"/>
    </source>
</evidence>
<keyword evidence="3" id="KW-1185">Reference proteome</keyword>
<feature type="signal peptide" evidence="1">
    <location>
        <begin position="1"/>
        <end position="22"/>
    </location>
</feature>
<dbReference type="EMBL" id="OBEL01000001">
    <property type="protein sequence ID" value="SNZ07561.1"/>
    <property type="molecule type" value="Genomic_DNA"/>
</dbReference>
<reference evidence="2 3" key="1">
    <citation type="submission" date="2017-09" db="EMBL/GenBank/DDBJ databases">
        <authorList>
            <person name="Ehlers B."/>
            <person name="Leendertz F.H."/>
        </authorList>
    </citation>
    <scope>NUCLEOTIDE SEQUENCE [LARGE SCALE GENOMIC DNA]</scope>
    <source>
        <strain evidence="2 3">DSM 18289</strain>
    </source>
</reference>
<feature type="chain" id="PRO_5012357423" evidence="1">
    <location>
        <begin position="23"/>
        <end position="211"/>
    </location>
</feature>
<sequence>MPSIRNRLLMMILLVPLAGCMAQMNENPDRWAETTKMRLPSNGNLYICHGFGCKLNYAFKPNDQDLEKVTEILKKGESSAEAERQSMGEAIQYFETRLGPLIGSDKDKGGLDLTSSGIPGQMDCIDEASNSTSYLMYMQMHGLLKHHSVSSPVARGFFLDGRYPHATSVVKQKATKSHYAIDSWVKDNGVFPVIKPLKKWFAEKPAGLRGA</sequence>
<dbReference type="RefSeq" id="WP_141401192.1">
    <property type="nucleotide sequence ID" value="NZ_OBEL01000001.1"/>
</dbReference>
<evidence type="ECO:0000313" key="3">
    <source>
        <dbReference type="Proteomes" id="UP000219439"/>
    </source>
</evidence>
<evidence type="ECO:0000256" key="1">
    <source>
        <dbReference type="SAM" id="SignalP"/>
    </source>
</evidence>
<keyword evidence="1" id="KW-0732">Signal</keyword>
<organism evidence="2 3">
    <name type="scientific">Cohaesibacter gelatinilyticus</name>
    <dbReference type="NCBI Taxonomy" id="372072"/>
    <lineage>
        <taxon>Bacteria</taxon>
        <taxon>Pseudomonadati</taxon>
        <taxon>Pseudomonadota</taxon>
        <taxon>Alphaproteobacteria</taxon>
        <taxon>Hyphomicrobiales</taxon>
        <taxon>Cohaesibacteraceae</taxon>
    </lineage>
</organism>
<proteinExistence type="predicted"/>
<protein>
    <submittedName>
        <fullName evidence="2">Uncharacterized protein</fullName>
    </submittedName>
</protein>
<gene>
    <name evidence="2" type="ORF">SAMN06265368_1093</name>
</gene>
<dbReference type="OrthoDB" id="5471992at2"/>
<dbReference type="AlphaFoldDB" id="A0A285NIS6"/>
<name>A0A285NIS6_9HYPH</name>
<dbReference type="Proteomes" id="UP000219439">
    <property type="component" value="Unassembled WGS sequence"/>
</dbReference>
<accession>A0A285NIS6</accession>